<comment type="similarity">
    <text evidence="1">Belongs to the QWRF family.</text>
</comment>
<name>A0AA86VJ14_9FABA</name>
<dbReference type="PANTHER" id="PTHR31807">
    <property type="entry name" value="AUGMIN FAMILY MEMBER"/>
    <property type="match status" value="1"/>
</dbReference>
<feature type="compositionally biased region" description="Basic and acidic residues" evidence="2">
    <location>
        <begin position="42"/>
        <end position="64"/>
    </location>
</feature>
<evidence type="ECO:0000256" key="2">
    <source>
        <dbReference type="SAM" id="MobiDB-lite"/>
    </source>
</evidence>
<evidence type="ECO:0000313" key="3">
    <source>
        <dbReference type="EMBL" id="CAJ1958623.1"/>
    </source>
</evidence>
<accession>A0AA86VJ14</accession>
<feature type="compositionally biased region" description="Low complexity" evidence="2">
    <location>
        <begin position="22"/>
        <end position="36"/>
    </location>
</feature>
<evidence type="ECO:0008006" key="5">
    <source>
        <dbReference type="Google" id="ProtNLM"/>
    </source>
</evidence>
<feature type="region of interest" description="Disordered" evidence="2">
    <location>
        <begin position="1"/>
        <end position="87"/>
    </location>
</feature>
<dbReference type="Gramene" id="rna-AYBTSS11_LOCUS17842">
    <property type="protein sequence ID" value="CAJ1958623.1"/>
    <property type="gene ID" value="gene-AYBTSS11_LOCUS17842"/>
</dbReference>
<dbReference type="PANTHER" id="PTHR31807:SF27">
    <property type="entry name" value="QWRF MOTIF-CONTAINING PROTEIN 7"/>
    <property type="match status" value="1"/>
</dbReference>
<dbReference type="InterPro" id="IPR007573">
    <property type="entry name" value="QWRF"/>
</dbReference>
<reference evidence="3" key="1">
    <citation type="submission" date="2023-10" db="EMBL/GenBank/DDBJ databases">
        <authorList>
            <person name="Domelevo Entfellner J.-B."/>
        </authorList>
    </citation>
    <scope>NUCLEOTIDE SEQUENCE</scope>
</reference>
<evidence type="ECO:0000313" key="4">
    <source>
        <dbReference type="Proteomes" id="UP001189624"/>
    </source>
</evidence>
<dbReference type="GO" id="GO:0051225">
    <property type="term" value="P:spindle assembly"/>
    <property type="evidence" value="ECO:0007669"/>
    <property type="project" value="TreeGrafter"/>
</dbReference>
<dbReference type="Pfam" id="PF04484">
    <property type="entry name" value="QWRF"/>
    <property type="match status" value="1"/>
</dbReference>
<keyword evidence="4" id="KW-1185">Reference proteome</keyword>
<dbReference type="EMBL" id="OY731402">
    <property type="protein sequence ID" value="CAJ1958623.1"/>
    <property type="molecule type" value="Genomic_DNA"/>
</dbReference>
<protein>
    <recommendedName>
        <fullName evidence="5">QWRF motif-containing protein 7</fullName>
    </recommendedName>
</protein>
<evidence type="ECO:0000256" key="1">
    <source>
        <dbReference type="ARBA" id="ARBA00010016"/>
    </source>
</evidence>
<gene>
    <name evidence="3" type="ORF">AYBTSS11_LOCUS17842</name>
</gene>
<dbReference type="AlphaFoldDB" id="A0AA86VJ14"/>
<dbReference type="GO" id="GO:0005737">
    <property type="term" value="C:cytoplasm"/>
    <property type="evidence" value="ECO:0007669"/>
    <property type="project" value="TreeGrafter"/>
</dbReference>
<dbReference type="Proteomes" id="UP001189624">
    <property type="component" value="Chromosome 5"/>
</dbReference>
<dbReference type="GO" id="GO:0008017">
    <property type="term" value="F:microtubule binding"/>
    <property type="evidence" value="ECO:0007669"/>
    <property type="project" value="TreeGrafter"/>
</dbReference>
<sequence length="293" mass="33130">MEKPARTPSAPHHVTPFPPSPLLLRSRSGSGAAVAALTTPERSSHRVLEKKSRDDSFGKKRGVDPKNNVEAPKKATSPMKSPSAWALSPGRWSLRSPTWSQPPAKANVNSNMSVGGGVNKVLKYFRQKKVSPLQEEEYHRFRILQNRLLQWRFMNARADIAMANVKNMAEIQLFCVWVRMVRLRKKRMEKRVELGKMKHVLKLYKIVNGQLHLLNEWSEVERRNQESVARLARKLSASSTILPSTHVKGDTESIFEALNSAIKVMESMEPLIAIYQTKGPTFPKNLFNSATVL</sequence>
<organism evidence="3 4">
    <name type="scientific">Sphenostylis stenocarpa</name>
    <dbReference type="NCBI Taxonomy" id="92480"/>
    <lineage>
        <taxon>Eukaryota</taxon>
        <taxon>Viridiplantae</taxon>
        <taxon>Streptophyta</taxon>
        <taxon>Embryophyta</taxon>
        <taxon>Tracheophyta</taxon>
        <taxon>Spermatophyta</taxon>
        <taxon>Magnoliopsida</taxon>
        <taxon>eudicotyledons</taxon>
        <taxon>Gunneridae</taxon>
        <taxon>Pentapetalae</taxon>
        <taxon>rosids</taxon>
        <taxon>fabids</taxon>
        <taxon>Fabales</taxon>
        <taxon>Fabaceae</taxon>
        <taxon>Papilionoideae</taxon>
        <taxon>50 kb inversion clade</taxon>
        <taxon>NPAAA clade</taxon>
        <taxon>indigoferoid/millettioid clade</taxon>
        <taxon>Phaseoleae</taxon>
        <taxon>Sphenostylis</taxon>
    </lineage>
</organism>
<dbReference type="GO" id="GO:0005880">
    <property type="term" value="C:nuclear microtubule"/>
    <property type="evidence" value="ECO:0007669"/>
    <property type="project" value="TreeGrafter"/>
</dbReference>
<proteinExistence type="inferred from homology"/>